<evidence type="ECO:0000256" key="2">
    <source>
        <dbReference type="ARBA" id="ARBA00022448"/>
    </source>
</evidence>
<keyword evidence="4" id="KW-0547">Nucleotide-binding</keyword>
<sequence length="230" mass="25665">IRYGQNEKYAVRNATFIIKGGEKVAIVGRTGKSSIAKGLLRLVEKADGDVFIDGVNIAELGLHELRSRITIIPQDPILFSSTLRFNVDPFNQFADSDIWVALEACQLKEMVLKQNGLYTEIEEGGKNISLGERQLLCLCRSLLEGGEILILDEATASLDYATQMLVNEVVRVHFRSATVITIAHKLETIGNCDRVMVIEDGIVVEYDTPENLLANKDSIYREMVETKKTF</sequence>
<dbReference type="OrthoDB" id="6500128at2759"/>
<keyword evidence="10" id="KW-1185">Reference proteome</keyword>
<dbReference type="GO" id="GO:0016887">
    <property type="term" value="F:ATP hydrolysis activity"/>
    <property type="evidence" value="ECO:0007669"/>
    <property type="project" value="InterPro"/>
</dbReference>
<dbReference type="GO" id="GO:0042626">
    <property type="term" value="F:ATPase-coupled transmembrane transporter activity"/>
    <property type="evidence" value="ECO:0007669"/>
    <property type="project" value="TreeGrafter"/>
</dbReference>
<reference evidence="9 10" key="1">
    <citation type="submission" date="2018-11" db="EMBL/GenBank/DDBJ databases">
        <authorList>
            <consortium name="Pathogen Informatics"/>
        </authorList>
    </citation>
    <scope>NUCLEOTIDE SEQUENCE [LARGE SCALE GENOMIC DNA]</scope>
</reference>
<dbReference type="InterPro" id="IPR027417">
    <property type="entry name" value="P-loop_NTPase"/>
</dbReference>
<evidence type="ECO:0000259" key="8">
    <source>
        <dbReference type="PROSITE" id="PS50893"/>
    </source>
</evidence>
<gene>
    <name evidence="9" type="ORF">SVUK_LOCUS16161</name>
</gene>
<dbReference type="SMART" id="SM00382">
    <property type="entry name" value="AAA"/>
    <property type="match status" value="1"/>
</dbReference>
<evidence type="ECO:0000256" key="6">
    <source>
        <dbReference type="ARBA" id="ARBA00022989"/>
    </source>
</evidence>
<dbReference type="FunFam" id="3.40.50.300:FF:000838">
    <property type="entry name" value="ABC multidrug transporter (Eurofung)"/>
    <property type="match status" value="1"/>
</dbReference>
<dbReference type="PROSITE" id="PS00211">
    <property type="entry name" value="ABC_TRANSPORTER_1"/>
    <property type="match status" value="1"/>
</dbReference>
<evidence type="ECO:0000256" key="4">
    <source>
        <dbReference type="ARBA" id="ARBA00022741"/>
    </source>
</evidence>
<dbReference type="InterPro" id="IPR017871">
    <property type="entry name" value="ABC_transporter-like_CS"/>
</dbReference>
<dbReference type="AlphaFoldDB" id="A0A3P7JK96"/>
<evidence type="ECO:0000256" key="5">
    <source>
        <dbReference type="ARBA" id="ARBA00022840"/>
    </source>
</evidence>
<dbReference type="InterPro" id="IPR003593">
    <property type="entry name" value="AAA+_ATPase"/>
</dbReference>
<evidence type="ECO:0000313" key="9">
    <source>
        <dbReference type="EMBL" id="VDM81163.1"/>
    </source>
</evidence>
<dbReference type="SUPFAM" id="SSF52540">
    <property type="entry name" value="P-loop containing nucleoside triphosphate hydrolases"/>
    <property type="match status" value="1"/>
</dbReference>
<protein>
    <recommendedName>
        <fullName evidence="8">ABC transporter domain-containing protein</fullName>
    </recommendedName>
</protein>
<dbReference type="Pfam" id="PF00005">
    <property type="entry name" value="ABC_tran"/>
    <property type="match status" value="1"/>
</dbReference>
<evidence type="ECO:0000313" key="10">
    <source>
        <dbReference type="Proteomes" id="UP000270094"/>
    </source>
</evidence>
<keyword evidence="5" id="KW-0067">ATP-binding</keyword>
<comment type="subcellular location">
    <subcellularLocation>
        <location evidence="1">Membrane</location>
        <topology evidence="1">Multi-pass membrane protein</topology>
    </subcellularLocation>
</comment>
<evidence type="ECO:0000256" key="1">
    <source>
        <dbReference type="ARBA" id="ARBA00004141"/>
    </source>
</evidence>
<dbReference type="PROSITE" id="PS50893">
    <property type="entry name" value="ABC_TRANSPORTER_2"/>
    <property type="match status" value="1"/>
</dbReference>
<dbReference type="EMBL" id="UYYB01111658">
    <property type="protein sequence ID" value="VDM81163.1"/>
    <property type="molecule type" value="Genomic_DNA"/>
</dbReference>
<feature type="non-terminal residue" evidence="9">
    <location>
        <position position="1"/>
    </location>
</feature>
<dbReference type="Proteomes" id="UP000270094">
    <property type="component" value="Unassembled WGS sequence"/>
</dbReference>
<name>A0A3P7JK96_STRVU</name>
<keyword evidence="6" id="KW-1133">Transmembrane helix</keyword>
<proteinExistence type="predicted"/>
<keyword evidence="2" id="KW-0813">Transport</keyword>
<dbReference type="CDD" id="cd03244">
    <property type="entry name" value="ABCC_MRP_domain2"/>
    <property type="match status" value="1"/>
</dbReference>
<dbReference type="InterPro" id="IPR050173">
    <property type="entry name" value="ABC_transporter_C-like"/>
</dbReference>
<dbReference type="PANTHER" id="PTHR24223">
    <property type="entry name" value="ATP-BINDING CASSETTE SUB-FAMILY C"/>
    <property type="match status" value="1"/>
</dbReference>
<evidence type="ECO:0000256" key="7">
    <source>
        <dbReference type="ARBA" id="ARBA00023136"/>
    </source>
</evidence>
<dbReference type="Gene3D" id="3.40.50.300">
    <property type="entry name" value="P-loop containing nucleotide triphosphate hydrolases"/>
    <property type="match status" value="1"/>
</dbReference>
<keyword evidence="7" id="KW-0472">Membrane</keyword>
<dbReference type="InterPro" id="IPR003439">
    <property type="entry name" value="ABC_transporter-like_ATP-bd"/>
</dbReference>
<keyword evidence="3" id="KW-0812">Transmembrane</keyword>
<dbReference type="GO" id="GO:0016020">
    <property type="term" value="C:membrane"/>
    <property type="evidence" value="ECO:0007669"/>
    <property type="project" value="UniProtKB-SubCell"/>
</dbReference>
<organism evidence="9 10">
    <name type="scientific">Strongylus vulgaris</name>
    <name type="common">Blood worm</name>
    <dbReference type="NCBI Taxonomy" id="40348"/>
    <lineage>
        <taxon>Eukaryota</taxon>
        <taxon>Metazoa</taxon>
        <taxon>Ecdysozoa</taxon>
        <taxon>Nematoda</taxon>
        <taxon>Chromadorea</taxon>
        <taxon>Rhabditida</taxon>
        <taxon>Rhabditina</taxon>
        <taxon>Rhabditomorpha</taxon>
        <taxon>Strongyloidea</taxon>
        <taxon>Strongylidae</taxon>
        <taxon>Strongylus</taxon>
    </lineage>
</organism>
<dbReference type="GO" id="GO:0005524">
    <property type="term" value="F:ATP binding"/>
    <property type="evidence" value="ECO:0007669"/>
    <property type="project" value="UniProtKB-KW"/>
</dbReference>
<evidence type="ECO:0000256" key="3">
    <source>
        <dbReference type="ARBA" id="ARBA00022692"/>
    </source>
</evidence>
<dbReference type="PANTHER" id="PTHR24223:SF343">
    <property type="entry name" value="CYSTIC FIBROSIS TRANSMEMBRANE CONDUCTANCE REGULATOR HOMOLOG"/>
    <property type="match status" value="1"/>
</dbReference>
<accession>A0A3P7JK96</accession>
<feature type="domain" description="ABC transporter" evidence="8">
    <location>
        <begin position="1"/>
        <end position="225"/>
    </location>
</feature>